<dbReference type="SUPFAM" id="SSF48726">
    <property type="entry name" value="Immunoglobulin"/>
    <property type="match status" value="1"/>
</dbReference>
<dbReference type="HOGENOM" id="CLU_1373426_0_0_1"/>
<reference evidence="1" key="1">
    <citation type="journal article" date="2012" name="Nature">
        <title>The oyster genome reveals stress adaptation and complexity of shell formation.</title>
        <authorList>
            <person name="Zhang G."/>
            <person name="Fang X."/>
            <person name="Guo X."/>
            <person name="Li L."/>
            <person name="Luo R."/>
            <person name="Xu F."/>
            <person name="Yang P."/>
            <person name="Zhang L."/>
            <person name="Wang X."/>
            <person name="Qi H."/>
            <person name="Xiong Z."/>
            <person name="Que H."/>
            <person name="Xie Y."/>
            <person name="Holland P.W."/>
            <person name="Paps J."/>
            <person name="Zhu Y."/>
            <person name="Wu F."/>
            <person name="Chen Y."/>
            <person name="Wang J."/>
            <person name="Peng C."/>
            <person name="Meng J."/>
            <person name="Yang L."/>
            <person name="Liu J."/>
            <person name="Wen B."/>
            <person name="Zhang N."/>
            <person name="Huang Z."/>
            <person name="Zhu Q."/>
            <person name="Feng Y."/>
            <person name="Mount A."/>
            <person name="Hedgecock D."/>
            <person name="Xu Z."/>
            <person name="Liu Y."/>
            <person name="Domazet-Loso T."/>
            <person name="Du Y."/>
            <person name="Sun X."/>
            <person name="Zhang S."/>
            <person name="Liu B."/>
            <person name="Cheng P."/>
            <person name="Jiang X."/>
            <person name="Li J."/>
            <person name="Fan D."/>
            <person name="Wang W."/>
            <person name="Fu W."/>
            <person name="Wang T."/>
            <person name="Wang B."/>
            <person name="Zhang J."/>
            <person name="Peng Z."/>
            <person name="Li Y."/>
            <person name="Li N."/>
            <person name="Wang J."/>
            <person name="Chen M."/>
            <person name="He Y."/>
            <person name="Tan F."/>
            <person name="Song X."/>
            <person name="Zheng Q."/>
            <person name="Huang R."/>
            <person name="Yang H."/>
            <person name="Du X."/>
            <person name="Chen L."/>
            <person name="Yang M."/>
            <person name="Gaffney P.M."/>
            <person name="Wang S."/>
            <person name="Luo L."/>
            <person name="She Z."/>
            <person name="Ming Y."/>
            <person name="Huang W."/>
            <person name="Zhang S."/>
            <person name="Huang B."/>
            <person name="Zhang Y."/>
            <person name="Qu T."/>
            <person name="Ni P."/>
            <person name="Miao G."/>
            <person name="Wang J."/>
            <person name="Wang Q."/>
            <person name="Steinberg C.E."/>
            <person name="Wang H."/>
            <person name="Li N."/>
            <person name="Qian L."/>
            <person name="Zhang G."/>
            <person name="Li Y."/>
            <person name="Yang H."/>
            <person name="Liu X."/>
            <person name="Wang J."/>
            <person name="Yin Y."/>
            <person name="Wang J."/>
        </authorList>
    </citation>
    <scope>NUCLEOTIDE SEQUENCE [LARGE SCALE GENOMIC DNA]</scope>
    <source>
        <strain evidence="1">05x7-T-G4-1.051#20</strain>
    </source>
</reference>
<evidence type="ECO:0000313" key="1">
    <source>
        <dbReference type="EMBL" id="EKC18802.1"/>
    </source>
</evidence>
<dbReference type="AlphaFoldDB" id="K1P590"/>
<proteinExistence type="predicted"/>
<gene>
    <name evidence="1" type="ORF">CGI_10010816</name>
</gene>
<dbReference type="InterPro" id="IPR013783">
    <property type="entry name" value="Ig-like_fold"/>
</dbReference>
<name>K1P590_MAGGI</name>
<dbReference type="Gene3D" id="2.60.40.10">
    <property type="entry name" value="Immunoglobulins"/>
    <property type="match status" value="1"/>
</dbReference>
<sequence length="199" mass="22293">MGDVAEIRTDDAAVFVSSTTFRSGVDGEEDGDEIVSDHAIYLRILDDNLAGFSKPGGIDPEYVTPVGEYLRNQSALQPLDLPLISTTETLENDDIFLSCTADVGKSPGYVKWWRFRADKSISLISQSETLSDEAGTCIFITTFNTTYQVTREDIGAFFRCTSHNNITQDQGPEENPHYRDTDKINVLCEYYWFVGPEMM</sequence>
<dbReference type="InterPro" id="IPR036179">
    <property type="entry name" value="Ig-like_dom_sf"/>
</dbReference>
<dbReference type="PROSITE" id="PS50835">
    <property type="entry name" value="IG_LIKE"/>
    <property type="match status" value="1"/>
</dbReference>
<accession>K1P590</accession>
<organism evidence="1">
    <name type="scientific">Magallana gigas</name>
    <name type="common">Pacific oyster</name>
    <name type="synonym">Crassostrea gigas</name>
    <dbReference type="NCBI Taxonomy" id="29159"/>
    <lineage>
        <taxon>Eukaryota</taxon>
        <taxon>Metazoa</taxon>
        <taxon>Spiralia</taxon>
        <taxon>Lophotrochozoa</taxon>
        <taxon>Mollusca</taxon>
        <taxon>Bivalvia</taxon>
        <taxon>Autobranchia</taxon>
        <taxon>Pteriomorphia</taxon>
        <taxon>Ostreida</taxon>
        <taxon>Ostreoidea</taxon>
        <taxon>Ostreidae</taxon>
        <taxon>Magallana</taxon>
    </lineage>
</organism>
<dbReference type="InterPro" id="IPR007110">
    <property type="entry name" value="Ig-like_dom"/>
</dbReference>
<dbReference type="InParanoid" id="K1P590"/>
<protein>
    <submittedName>
        <fullName evidence="1">Uncharacterized protein</fullName>
    </submittedName>
</protein>
<dbReference type="EMBL" id="JH818980">
    <property type="protein sequence ID" value="EKC18802.1"/>
    <property type="molecule type" value="Genomic_DNA"/>
</dbReference>